<name>A0ABV6T1R4_9GAMM</name>
<keyword evidence="3" id="KW-1185">Reference proteome</keyword>
<evidence type="ECO:0000256" key="1">
    <source>
        <dbReference type="SAM" id="MobiDB-lite"/>
    </source>
</evidence>
<dbReference type="Proteomes" id="UP001589898">
    <property type="component" value="Unassembled WGS sequence"/>
</dbReference>
<reference evidence="2 3" key="1">
    <citation type="submission" date="2024-09" db="EMBL/GenBank/DDBJ databases">
        <authorList>
            <person name="Sun Q."/>
            <person name="Mori K."/>
        </authorList>
    </citation>
    <scope>NUCLEOTIDE SEQUENCE [LARGE SCALE GENOMIC DNA]</scope>
    <source>
        <strain evidence="2 3">KCTC 52403</strain>
    </source>
</reference>
<feature type="region of interest" description="Disordered" evidence="1">
    <location>
        <begin position="1"/>
        <end position="31"/>
    </location>
</feature>
<accession>A0ABV6T1R4</accession>
<proteinExistence type="predicted"/>
<evidence type="ECO:0000313" key="3">
    <source>
        <dbReference type="Proteomes" id="UP001589898"/>
    </source>
</evidence>
<dbReference type="RefSeq" id="WP_308430337.1">
    <property type="nucleotide sequence ID" value="NZ_BMZT01000003.1"/>
</dbReference>
<feature type="compositionally biased region" description="Low complexity" evidence="1">
    <location>
        <begin position="12"/>
        <end position="23"/>
    </location>
</feature>
<dbReference type="InterPro" id="IPR007939">
    <property type="entry name" value="Cu-R_B_prcur"/>
</dbReference>
<dbReference type="Pfam" id="PF05275">
    <property type="entry name" value="CopB"/>
    <property type="match status" value="1"/>
</dbReference>
<comment type="caution">
    <text evidence="2">The sequence shown here is derived from an EMBL/GenBank/DDBJ whole genome shotgun (WGS) entry which is preliminary data.</text>
</comment>
<gene>
    <name evidence="2" type="ORF">ACFFFU_11395</name>
</gene>
<feature type="compositionally biased region" description="Basic and acidic residues" evidence="1">
    <location>
        <begin position="1"/>
        <end position="10"/>
    </location>
</feature>
<evidence type="ECO:0000313" key="2">
    <source>
        <dbReference type="EMBL" id="MFC0718346.1"/>
    </source>
</evidence>
<sequence>MDHSKMDHSKMAHAASGHPASHANTHGDAPLLPVPTLTDADRAAAFPALTRHMEHAPTVNRYLLFNRLEAWDEDQGSGQAWEAQGWIGTDTDRLWLRSEGERGAGDTYAADLELLYGRSVSPWWDVVAGLRHDFAPGDSQTWAAVGVQGLAPYLFEVAVTGYLGESGHSALAVEAEYELLLTNRLILQPVLEATLHGKEDLARGVGTGLSSAEAGLRLRYEVNRHFAPYLGVTHERAFGDTARLRRAGDAPTRETRLVAGLRIWF</sequence>
<protein>
    <submittedName>
        <fullName evidence="2">Copper resistance protein B</fullName>
    </submittedName>
</protein>
<dbReference type="EMBL" id="JBHLTF010000032">
    <property type="protein sequence ID" value="MFC0718346.1"/>
    <property type="molecule type" value="Genomic_DNA"/>
</dbReference>
<organism evidence="2 3">
    <name type="scientific">Luteimonas padinae</name>
    <dbReference type="NCBI Taxonomy" id="1714359"/>
    <lineage>
        <taxon>Bacteria</taxon>
        <taxon>Pseudomonadati</taxon>
        <taxon>Pseudomonadota</taxon>
        <taxon>Gammaproteobacteria</taxon>
        <taxon>Lysobacterales</taxon>
        <taxon>Lysobacteraceae</taxon>
        <taxon>Luteimonas</taxon>
    </lineage>
</organism>